<feature type="region of interest" description="Disordered" evidence="1">
    <location>
        <begin position="1"/>
        <end position="105"/>
    </location>
</feature>
<sequence length="105" mass="12141">MSLQKRICHTIPNQQPKNKKEKKARRRSHTTRRWRCCTQKHTGTMAGAREPDTYVRPHALTQDAAARRPQTHSSRRRAQSVDAVEALVPQPPPSWEEADHPPPRH</sequence>
<reference evidence="2" key="2">
    <citation type="journal article" date="2015" name="Data Brief">
        <title>Shoot transcriptome of the giant reed, Arundo donax.</title>
        <authorList>
            <person name="Barrero R.A."/>
            <person name="Guerrero F.D."/>
            <person name="Moolhuijzen P."/>
            <person name="Goolsby J.A."/>
            <person name="Tidwell J."/>
            <person name="Bellgard S.E."/>
            <person name="Bellgard M.I."/>
        </authorList>
    </citation>
    <scope>NUCLEOTIDE SEQUENCE</scope>
    <source>
        <tissue evidence="2">Shoot tissue taken approximately 20 cm above the soil surface</tissue>
    </source>
</reference>
<accession>A0A0A9D7R7</accession>
<dbReference type="AlphaFoldDB" id="A0A0A9D7R7"/>
<feature type="compositionally biased region" description="Basic residues" evidence="1">
    <location>
        <begin position="69"/>
        <end position="78"/>
    </location>
</feature>
<proteinExistence type="predicted"/>
<dbReference type="EMBL" id="GBRH01218103">
    <property type="protein sequence ID" value="JAD79792.1"/>
    <property type="molecule type" value="Transcribed_RNA"/>
</dbReference>
<feature type="compositionally biased region" description="Basic residues" evidence="1">
    <location>
        <begin position="17"/>
        <end position="35"/>
    </location>
</feature>
<evidence type="ECO:0000256" key="1">
    <source>
        <dbReference type="SAM" id="MobiDB-lite"/>
    </source>
</evidence>
<evidence type="ECO:0000313" key="2">
    <source>
        <dbReference type="EMBL" id="JAD79792.1"/>
    </source>
</evidence>
<reference evidence="2" key="1">
    <citation type="submission" date="2014-09" db="EMBL/GenBank/DDBJ databases">
        <authorList>
            <person name="Magalhaes I.L.F."/>
            <person name="Oliveira U."/>
            <person name="Santos F.R."/>
            <person name="Vidigal T.H.D.A."/>
            <person name="Brescovit A.D."/>
            <person name="Santos A.J."/>
        </authorList>
    </citation>
    <scope>NUCLEOTIDE SEQUENCE</scope>
    <source>
        <tissue evidence="2">Shoot tissue taken approximately 20 cm above the soil surface</tissue>
    </source>
</reference>
<organism evidence="2">
    <name type="scientific">Arundo donax</name>
    <name type="common">Giant reed</name>
    <name type="synonym">Donax arundinaceus</name>
    <dbReference type="NCBI Taxonomy" id="35708"/>
    <lineage>
        <taxon>Eukaryota</taxon>
        <taxon>Viridiplantae</taxon>
        <taxon>Streptophyta</taxon>
        <taxon>Embryophyta</taxon>
        <taxon>Tracheophyta</taxon>
        <taxon>Spermatophyta</taxon>
        <taxon>Magnoliopsida</taxon>
        <taxon>Liliopsida</taxon>
        <taxon>Poales</taxon>
        <taxon>Poaceae</taxon>
        <taxon>PACMAD clade</taxon>
        <taxon>Arundinoideae</taxon>
        <taxon>Arundineae</taxon>
        <taxon>Arundo</taxon>
    </lineage>
</organism>
<name>A0A0A9D7R7_ARUDO</name>
<protein>
    <submittedName>
        <fullName evidence="2">Uncharacterized protein</fullName>
    </submittedName>
</protein>